<gene>
    <name evidence="3" type="ORF">Cni_G03564</name>
</gene>
<evidence type="ECO:0000313" key="3">
    <source>
        <dbReference type="EMBL" id="WOK94859.1"/>
    </source>
</evidence>
<reference evidence="3 4" key="1">
    <citation type="submission" date="2023-10" db="EMBL/GenBank/DDBJ databases">
        <title>Chromosome-scale genome assembly provides insights into flower coloration mechanisms of Canna indica.</title>
        <authorList>
            <person name="Li C."/>
        </authorList>
    </citation>
    <scope>NUCLEOTIDE SEQUENCE [LARGE SCALE GENOMIC DNA]</scope>
    <source>
        <tissue evidence="3">Flower</tissue>
    </source>
</reference>
<dbReference type="PANTHER" id="PTHR47600">
    <property type="entry name" value="NUCLEIC ACID-BINDING, OB-FOLD-LIKE PROTEIN"/>
    <property type="match status" value="1"/>
</dbReference>
<dbReference type="PROSITE" id="PS50126">
    <property type="entry name" value="S1"/>
    <property type="match status" value="1"/>
</dbReference>
<dbReference type="Gene3D" id="2.40.50.140">
    <property type="entry name" value="Nucleic acid-binding proteins"/>
    <property type="match status" value="1"/>
</dbReference>
<keyword evidence="4" id="KW-1185">Reference proteome</keyword>
<dbReference type="PANTHER" id="PTHR47600:SF1">
    <property type="entry name" value="NUCLEIC ACID-BINDING, OB-FOLD-LIKE PROTEIN"/>
    <property type="match status" value="1"/>
</dbReference>
<feature type="compositionally biased region" description="Polar residues" evidence="1">
    <location>
        <begin position="344"/>
        <end position="364"/>
    </location>
</feature>
<protein>
    <recommendedName>
        <fullName evidence="2">S1 motif domain-containing protein</fullName>
    </recommendedName>
</protein>
<dbReference type="SUPFAM" id="SSF50249">
    <property type="entry name" value="Nucleic acid-binding proteins"/>
    <property type="match status" value="1"/>
</dbReference>
<dbReference type="GO" id="GO:0003676">
    <property type="term" value="F:nucleic acid binding"/>
    <property type="evidence" value="ECO:0007669"/>
    <property type="project" value="InterPro"/>
</dbReference>
<proteinExistence type="predicted"/>
<dbReference type="Proteomes" id="UP001327560">
    <property type="component" value="Chromosome 1"/>
</dbReference>
<feature type="compositionally biased region" description="Basic and acidic residues" evidence="1">
    <location>
        <begin position="384"/>
        <end position="396"/>
    </location>
</feature>
<feature type="region of interest" description="Disordered" evidence="1">
    <location>
        <begin position="278"/>
        <end position="303"/>
    </location>
</feature>
<feature type="domain" description="S1 motif" evidence="2">
    <location>
        <begin position="584"/>
        <end position="652"/>
    </location>
</feature>
<evidence type="ECO:0000313" key="4">
    <source>
        <dbReference type="Proteomes" id="UP001327560"/>
    </source>
</evidence>
<name>A0AAQ3JTR1_9LILI</name>
<evidence type="ECO:0000256" key="1">
    <source>
        <dbReference type="SAM" id="MobiDB-lite"/>
    </source>
</evidence>
<dbReference type="InterPro" id="IPR012340">
    <property type="entry name" value="NA-bd_OB-fold"/>
</dbReference>
<evidence type="ECO:0000259" key="2">
    <source>
        <dbReference type="PROSITE" id="PS50126"/>
    </source>
</evidence>
<organism evidence="3 4">
    <name type="scientific">Canna indica</name>
    <name type="common">Indian-shot</name>
    <dbReference type="NCBI Taxonomy" id="4628"/>
    <lineage>
        <taxon>Eukaryota</taxon>
        <taxon>Viridiplantae</taxon>
        <taxon>Streptophyta</taxon>
        <taxon>Embryophyta</taxon>
        <taxon>Tracheophyta</taxon>
        <taxon>Spermatophyta</taxon>
        <taxon>Magnoliopsida</taxon>
        <taxon>Liliopsida</taxon>
        <taxon>Zingiberales</taxon>
        <taxon>Cannaceae</taxon>
        <taxon>Canna</taxon>
    </lineage>
</organism>
<dbReference type="SMART" id="SM00316">
    <property type="entry name" value="S1"/>
    <property type="match status" value="1"/>
</dbReference>
<feature type="region of interest" description="Disordered" evidence="1">
    <location>
        <begin position="334"/>
        <end position="398"/>
    </location>
</feature>
<sequence length="768" mass="85791">MEALTACSVRIGVGGSAPTFSFPSRRRSFGGRSLFIPTLRASSKDGPELDKWDQMELKFGRLLGEDPKLTLAKIMARKSNPDVSYLDVEKAFRKNKGKLDDYMINIPSDVKMEDMPSAPLKKDNTSDQKVAQNVMDGKINLSRPMMNRGIEAMRSTEKSIMIQTQKSQIVGNIVDKNVPNVSLRKPSITQDDDIEMNSKFKTKPNILFQMRKKSSEDLCNVPLLKKPEVAQISLDSEQETVTSGDSFQSSPTEMGVPDNDAKVLNEGMKVLNDTNLIEPTVNSNELQPRISDESSSTTTPVEDDVVEGQLENKIDMNSTSSKIDYGLVAELQPPKESAAEDSVVKSSSTNLDHGSPDSMSNQSFLLGKPQRLDSSTKGTSQSNRNEKVPLQHHGHDFSAGTESVMSVNQEEIEESDWRRAEHLLQSGEKAEVELISCSSRGFVASLGSLVGFLPYRYLGTKWKFLAFESWLKKKGINPSLYRQNLSILGNYNLSNTDIDMESTLSQEPKMKAEESTSNLKYEELLEAYDQEKTKFLSSFVDQRLTVSVILADRNSRKIMFSGRPKEKEESVEKKRNLMARLSIGDVVKCCIKKITYFGIFVEVEGVPALIHQSEVPWDATLDPSSYFKIGMIVEAKVHQLDYTLERIMLSLRDITPDPLMEALESVVGDRASLDGKLEASQADVEWAEVDSLVKELQKINGVSSVSRGRFFISPGLTPTFQVYMASILDNKYKLLARYENKVQEVMVESSLDKEQMKAAILTCTNRVT</sequence>
<dbReference type="EMBL" id="CP136890">
    <property type="protein sequence ID" value="WOK94859.1"/>
    <property type="molecule type" value="Genomic_DNA"/>
</dbReference>
<feature type="region of interest" description="Disordered" evidence="1">
    <location>
        <begin position="235"/>
        <end position="260"/>
    </location>
</feature>
<dbReference type="InterPro" id="IPR003029">
    <property type="entry name" value="S1_domain"/>
</dbReference>
<accession>A0AAQ3JTR1</accession>
<dbReference type="Pfam" id="PF00575">
    <property type="entry name" value="S1"/>
    <property type="match status" value="1"/>
</dbReference>
<feature type="compositionally biased region" description="Polar residues" evidence="1">
    <location>
        <begin position="372"/>
        <end position="383"/>
    </location>
</feature>
<dbReference type="AlphaFoldDB" id="A0AAQ3JTR1"/>
<feature type="compositionally biased region" description="Polar residues" evidence="1">
    <location>
        <begin position="235"/>
        <end position="252"/>
    </location>
</feature>